<comment type="caution">
    <text evidence="1">The sequence shown here is derived from an EMBL/GenBank/DDBJ whole genome shotgun (WGS) entry which is preliminary data.</text>
</comment>
<gene>
    <name evidence="1" type="ORF">MLD38_031804</name>
</gene>
<dbReference type="Proteomes" id="UP001057402">
    <property type="component" value="Chromosome 9"/>
</dbReference>
<keyword evidence="2" id="KW-1185">Reference proteome</keyword>
<accession>A0ACB9MQU1</accession>
<dbReference type="EMBL" id="CM042888">
    <property type="protein sequence ID" value="KAI4326496.1"/>
    <property type="molecule type" value="Genomic_DNA"/>
</dbReference>
<organism evidence="1 2">
    <name type="scientific">Melastoma candidum</name>
    <dbReference type="NCBI Taxonomy" id="119954"/>
    <lineage>
        <taxon>Eukaryota</taxon>
        <taxon>Viridiplantae</taxon>
        <taxon>Streptophyta</taxon>
        <taxon>Embryophyta</taxon>
        <taxon>Tracheophyta</taxon>
        <taxon>Spermatophyta</taxon>
        <taxon>Magnoliopsida</taxon>
        <taxon>eudicotyledons</taxon>
        <taxon>Gunneridae</taxon>
        <taxon>Pentapetalae</taxon>
        <taxon>rosids</taxon>
        <taxon>malvids</taxon>
        <taxon>Myrtales</taxon>
        <taxon>Melastomataceae</taxon>
        <taxon>Melastomatoideae</taxon>
        <taxon>Melastomateae</taxon>
        <taxon>Melastoma</taxon>
    </lineage>
</organism>
<sequence length="319" mass="35344">MPFTLYFYLRSVELEDQSSLSQPGGNRSAKSLIKEPVADSTEAHSSVNIGNSSVVEESSFYYAFDEHHLPSETLDVKVVDLVDTDDWKSSGKETHSNGPSAEADDKMIHFIPPPYELQSNSQELESITSSTHNGSLEDNEASLDCTANVGVEDVEVSPHAGEVYGEKAVLATEVREFQSRLCCLSDERDKALAIRDEMSKIMGYSIVEADEVGLAVEMEKLEKEELARAVLAEQEAIMDKRDLLMDRGCVVDILQGEISVIFRDVWLLKEKFDARVPLSQSVSLSQTCYLLASSGSSQRSLSNSLNLNDDEAFEILEER</sequence>
<protein>
    <submittedName>
        <fullName evidence="1">Uncharacterized protein</fullName>
    </submittedName>
</protein>
<proteinExistence type="predicted"/>
<name>A0ACB9MQU1_9MYRT</name>
<reference evidence="2" key="1">
    <citation type="journal article" date="2023" name="Front. Plant Sci.">
        <title>Chromosomal-level genome assembly of Melastoma candidum provides insights into trichome evolution.</title>
        <authorList>
            <person name="Zhong Y."/>
            <person name="Wu W."/>
            <person name="Sun C."/>
            <person name="Zou P."/>
            <person name="Liu Y."/>
            <person name="Dai S."/>
            <person name="Zhou R."/>
        </authorList>
    </citation>
    <scope>NUCLEOTIDE SEQUENCE [LARGE SCALE GENOMIC DNA]</scope>
</reference>
<evidence type="ECO:0000313" key="2">
    <source>
        <dbReference type="Proteomes" id="UP001057402"/>
    </source>
</evidence>
<evidence type="ECO:0000313" key="1">
    <source>
        <dbReference type="EMBL" id="KAI4326496.1"/>
    </source>
</evidence>